<dbReference type="NCBIfam" id="NF003739">
    <property type="entry name" value="PRK05335.1"/>
    <property type="match status" value="1"/>
</dbReference>
<dbReference type="SUPFAM" id="SSF51905">
    <property type="entry name" value="FAD/NAD(P)-binding domain"/>
    <property type="match status" value="1"/>
</dbReference>
<dbReference type="GO" id="GO:0030488">
    <property type="term" value="P:tRNA methylation"/>
    <property type="evidence" value="ECO:0007669"/>
    <property type="project" value="TreeGrafter"/>
</dbReference>
<dbReference type="InterPro" id="IPR002218">
    <property type="entry name" value="MnmG-rel"/>
</dbReference>
<dbReference type="PANTHER" id="PTHR11806:SF2">
    <property type="entry name" value="METHYLENETETRAHYDROFOLATE--TRNA-(URACIL-5-)-METHYLTRANSFERASE TRMFO"/>
    <property type="match status" value="1"/>
</dbReference>
<dbReference type="InterPro" id="IPR040131">
    <property type="entry name" value="MnmG_N"/>
</dbReference>
<dbReference type="PANTHER" id="PTHR11806">
    <property type="entry name" value="GLUCOSE INHIBITED DIVISION PROTEIN A"/>
    <property type="match status" value="1"/>
</dbReference>
<dbReference type="Pfam" id="PF01134">
    <property type="entry name" value="GIDA"/>
    <property type="match status" value="1"/>
</dbReference>
<reference evidence="12 13" key="1">
    <citation type="submission" date="2017-06" db="EMBL/GenBank/DDBJ databases">
        <authorList>
            <person name="Kim H.J."/>
            <person name="Triplett B.A."/>
        </authorList>
    </citation>
    <scope>NUCLEOTIDE SEQUENCE [LARGE SCALE GENOMIC DNA]</scope>
    <source>
        <strain evidence="12 13">DSM 13116</strain>
    </source>
</reference>
<evidence type="ECO:0000313" key="12">
    <source>
        <dbReference type="EMBL" id="SNR81112.1"/>
    </source>
</evidence>
<feature type="domain" description="MnmG N-terminal" evidence="11">
    <location>
        <begin position="14"/>
        <end position="382"/>
    </location>
</feature>
<dbReference type="RefSeq" id="WP_089273151.1">
    <property type="nucleotide sequence ID" value="NZ_FZOC01000002.1"/>
</dbReference>
<evidence type="ECO:0000256" key="2">
    <source>
        <dbReference type="ARBA" id="ARBA00022490"/>
    </source>
</evidence>
<evidence type="ECO:0000256" key="6">
    <source>
        <dbReference type="ARBA" id="ARBA00022694"/>
    </source>
</evidence>
<keyword evidence="13" id="KW-1185">Reference proteome</keyword>
<sequence length="455" mass="49325">MPDNNDSRTGEKRVAVIGGGLAGCECALALARAGVFVRLFEMRPDKNTPAHTGGDLAELVCSNSLRSDELTTAIGCLKLEMRELDSLVMRAADATRIPAGKALAVDRDAFARFVTSAIEAEPGIELVRAEVQSLDAPELVGFDAVVLAAGPLTSDALARSLARETDAEGGQRLYFYDAIAPIVSRESVNLDIAFWGSRYRPEEDDYLNCPMTEEQYDAFLAALLAAEKVAPHGFEEHIHFEGCLPVEEMAERGRLTLCFGPLKPVGLPNPRTGEEAFAVVQLRAENADKTAFNLVGFQTKLKYPEQSRVFRLIPGLENAEFLRLGSIHRNTYVDAPAVLDAELALKSRPGVHLAGQITGVEGYLESAACGLWVGIALGEKLKRGAWPASPPVTSALGALLNHLRATPPKRFQPSNAHFGLMPELGRRAGKKIRKELYGQRARESFAAWLAEHGRA</sequence>
<dbReference type="EMBL" id="FZOC01000002">
    <property type="protein sequence ID" value="SNR81112.1"/>
    <property type="molecule type" value="Genomic_DNA"/>
</dbReference>
<dbReference type="AlphaFoldDB" id="A0A238ZDF0"/>
<comment type="similarity">
    <text evidence="10">Belongs to the MnmG family. TrmFO subfamily.</text>
</comment>
<evidence type="ECO:0000313" key="13">
    <source>
        <dbReference type="Proteomes" id="UP000198324"/>
    </source>
</evidence>
<comment type="catalytic activity">
    <reaction evidence="10">
        <text>uridine(54) in tRNA + (6R)-5,10-methylene-5,6,7,8-tetrahydrofolate + NADH + H(+) = 5-methyluridine(54) in tRNA + (6S)-5,6,7,8-tetrahydrofolate + NAD(+)</text>
        <dbReference type="Rhea" id="RHEA:16873"/>
        <dbReference type="Rhea" id="RHEA-COMP:10167"/>
        <dbReference type="Rhea" id="RHEA-COMP:10193"/>
        <dbReference type="ChEBI" id="CHEBI:15378"/>
        <dbReference type="ChEBI" id="CHEBI:15636"/>
        <dbReference type="ChEBI" id="CHEBI:57453"/>
        <dbReference type="ChEBI" id="CHEBI:57540"/>
        <dbReference type="ChEBI" id="CHEBI:57945"/>
        <dbReference type="ChEBI" id="CHEBI:65315"/>
        <dbReference type="ChEBI" id="CHEBI:74447"/>
        <dbReference type="EC" id="2.1.1.74"/>
    </reaction>
</comment>
<name>A0A238ZDF0_9BACT</name>
<comment type="subcellular location">
    <subcellularLocation>
        <location evidence="10">Cytoplasm</location>
    </subcellularLocation>
</comment>
<evidence type="ECO:0000259" key="11">
    <source>
        <dbReference type="Pfam" id="PF01134"/>
    </source>
</evidence>
<proteinExistence type="inferred from homology"/>
<evidence type="ECO:0000256" key="10">
    <source>
        <dbReference type="HAMAP-Rule" id="MF_01037"/>
    </source>
</evidence>
<organism evidence="12 13">
    <name type="scientific">Humidesulfovibrio mexicanus</name>
    <dbReference type="NCBI Taxonomy" id="147047"/>
    <lineage>
        <taxon>Bacteria</taxon>
        <taxon>Pseudomonadati</taxon>
        <taxon>Thermodesulfobacteriota</taxon>
        <taxon>Desulfovibrionia</taxon>
        <taxon>Desulfovibrionales</taxon>
        <taxon>Desulfovibrionaceae</taxon>
        <taxon>Humidesulfovibrio</taxon>
    </lineage>
</organism>
<dbReference type="NCBIfam" id="TIGR00137">
    <property type="entry name" value="gid_trmFO"/>
    <property type="match status" value="1"/>
</dbReference>
<keyword evidence="8 10" id="KW-0521">NADP</keyword>
<gene>
    <name evidence="10" type="primary">trmFO</name>
    <name evidence="12" type="ORF">SAMN04488503_1433</name>
</gene>
<evidence type="ECO:0000256" key="7">
    <source>
        <dbReference type="ARBA" id="ARBA00022827"/>
    </source>
</evidence>
<dbReference type="EC" id="2.1.1.74" evidence="10"/>
<keyword evidence="4 10" id="KW-0285">Flavoprotein</keyword>
<comment type="cofactor">
    <cofactor evidence="1 10">
        <name>FAD</name>
        <dbReference type="ChEBI" id="CHEBI:57692"/>
    </cofactor>
</comment>
<keyword evidence="3 10" id="KW-0489">Methyltransferase</keyword>
<dbReference type="OrthoDB" id="9803114at2"/>
<dbReference type="GO" id="GO:0005829">
    <property type="term" value="C:cytosol"/>
    <property type="evidence" value="ECO:0007669"/>
    <property type="project" value="TreeGrafter"/>
</dbReference>
<dbReference type="PRINTS" id="PR00419">
    <property type="entry name" value="ADXRDTASE"/>
</dbReference>
<evidence type="ECO:0000256" key="5">
    <source>
        <dbReference type="ARBA" id="ARBA00022679"/>
    </source>
</evidence>
<keyword evidence="5 10" id="KW-0808">Transferase</keyword>
<keyword evidence="9 10" id="KW-0520">NAD</keyword>
<evidence type="ECO:0000256" key="1">
    <source>
        <dbReference type="ARBA" id="ARBA00001974"/>
    </source>
</evidence>
<accession>A0A238ZDF0</accession>
<dbReference type="GO" id="GO:0002098">
    <property type="term" value="P:tRNA wobble uridine modification"/>
    <property type="evidence" value="ECO:0007669"/>
    <property type="project" value="TreeGrafter"/>
</dbReference>
<dbReference type="InterPro" id="IPR036188">
    <property type="entry name" value="FAD/NAD-bd_sf"/>
</dbReference>
<dbReference type="GO" id="GO:0050660">
    <property type="term" value="F:flavin adenine dinucleotide binding"/>
    <property type="evidence" value="ECO:0007669"/>
    <property type="project" value="UniProtKB-UniRule"/>
</dbReference>
<evidence type="ECO:0000256" key="8">
    <source>
        <dbReference type="ARBA" id="ARBA00022857"/>
    </source>
</evidence>
<comment type="function">
    <text evidence="10">Catalyzes the folate-dependent formation of 5-methyl-uridine at position 54 (M-5-U54) in all tRNAs.</text>
</comment>
<dbReference type="InterPro" id="IPR004417">
    <property type="entry name" value="TrmFO"/>
</dbReference>
<keyword evidence="2 10" id="KW-0963">Cytoplasm</keyword>
<feature type="binding site" evidence="10">
    <location>
        <begin position="18"/>
        <end position="23"/>
    </location>
    <ligand>
        <name>FAD</name>
        <dbReference type="ChEBI" id="CHEBI:57692"/>
    </ligand>
</feature>
<dbReference type="GO" id="GO:0047151">
    <property type="term" value="F:tRNA (uracil(54)-C5)-methyltransferase activity, 5,10-methylenetetrahydrofolate-dependent"/>
    <property type="evidence" value="ECO:0007669"/>
    <property type="project" value="UniProtKB-UniRule"/>
</dbReference>
<keyword evidence="6 10" id="KW-0819">tRNA processing</keyword>
<evidence type="ECO:0000256" key="4">
    <source>
        <dbReference type="ARBA" id="ARBA00022630"/>
    </source>
</evidence>
<comment type="catalytic activity">
    <reaction evidence="10">
        <text>uridine(54) in tRNA + (6R)-5,10-methylene-5,6,7,8-tetrahydrofolate + NADPH + H(+) = 5-methyluridine(54) in tRNA + (6S)-5,6,7,8-tetrahydrofolate + NADP(+)</text>
        <dbReference type="Rhea" id="RHEA:62372"/>
        <dbReference type="Rhea" id="RHEA-COMP:10167"/>
        <dbReference type="Rhea" id="RHEA-COMP:10193"/>
        <dbReference type="ChEBI" id="CHEBI:15378"/>
        <dbReference type="ChEBI" id="CHEBI:15636"/>
        <dbReference type="ChEBI" id="CHEBI:57453"/>
        <dbReference type="ChEBI" id="CHEBI:57783"/>
        <dbReference type="ChEBI" id="CHEBI:58349"/>
        <dbReference type="ChEBI" id="CHEBI:65315"/>
        <dbReference type="ChEBI" id="CHEBI:74447"/>
        <dbReference type="EC" id="2.1.1.74"/>
    </reaction>
</comment>
<dbReference type="HAMAP" id="MF_01037">
    <property type="entry name" value="TrmFO"/>
    <property type="match status" value="1"/>
</dbReference>
<evidence type="ECO:0000256" key="9">
    <source>
        <dbReference type="ARBA" id="ARBA00023027"/>
    </source>
</evidence>
<dbReference type="Proteomes" id="UP000198324">
    <property type="component" value="Unassembled WGS sequence"/>
</dbReference>
<dbReference type="Gene3D" id="3.50.50.60">
    <property type="entry name" value="FAD/NAD(P)-binding domain"/>
    <property type="match status" value="2"/>
</dbReference>
<keyword evidence="7 10" id="KW-0274">FAD</keyword>
<protein>
    <recommendedName>
        <fullName evidence="10">Methylenetetrahydrofolate--tRNA-(uracil-5-)-methyltransferase TrmFO</fullName>
        <ecNumber evidence="10">2.1.1.74</ecNumber>
    </recommendedName>
    <alternativeName>
        <fullName evidence="10">Folate-dependent tRNA (uracil-5-)-methyltransferase</fullName>
    </alternativeName>
    <alternativeName>
        <fullName evidence="10">Folate-dependent tRNA(M-5-U54)-methyltransferase</fullName>
    </alternativeName>
</protein>
<evidence type="ECO:0000256" key="3">
    <source>
        <dbReference type="ARBA" id="ARBA00022603"/>
    </source>
</evidence>